<evidence type="ECO:0000256" key="14">
    <source>
        <dbReference type="ARBA" id="ARBA00023004"/>
    </source>
</evidence>
<dbReference type="Pfam" id="PF00141">
    <property type="entry name" value="peroxidase"/>
    <property type="match status" value="1"/>
</dbReference>
<dbReference type="Gene3D" id="1.10.420.10">
    <property type="entry name" value="Peroxidase, domain 2"/>
    <property type="match status" value="1"/>
</dbReference>
<feature type="domain" description="Plant heme peroxidase family profile" evidence="24">
    <location>
        <begin position="543"/>
        <end position="845"/>
    </location>
</feature>
<dbReference type="Pfam" id="PF01926">
    <property type="entry name" value="MMR_HSR1"/>
    <property type="match status" value="1"/>
</dbReference>
<keyword evidence="16 23" id="KW-1015">Disulfide bond</keyword>
<keyword evidence="17" id="KW-0325">Glycoprotein</keyword>
<dbReference type="Gene3D" id="1.10.520.10">
    <property type="match status" value="1"/>
</dbReference>
<evidence type="ECO:0000256" key="6">
    <source>
        <dbReference type="ARBA" id="ARBA00022490"/>
    </source>
</evidence>
<dbReference type="NCBIfam" id="TIGR00231">
    <property type="entry name" value="small_GTP"/>
    <property type="match status" value="1"/>
</dbReference>
<dbReference type="Pfam" id="PF13167">
    <property type="entry name" value="GTP-bdg_N"/>
    <property type="match status" value="1"/>
</dbReference>
<evidence type="ECO:0000256" key="18">
    <source>
        <dbReference type="ARBA" id="ARBA00023324"/>
    </source>
</evidence>
<dbReference type="GO" id="GO:0042744">
    <property type="term" value="P:hydrogen peroxide catabolic process"/>
    <property type="evidence" value="ECO:0007669"/>
    <property type="project" value="UniProtKB-KW"/>
</dbReference>
<dbReference type="Gene3D" id="3.40.50.300">
    <property type="entry name" value="P-loop containing nucleotide triphosphate hydrolases"/>
    <property type="match status" value="1"/>
</dbReference>
<dbReference type="PROSITE" id="PS00435">
    <property type="entry name" value="PEROXIDASE_1"/>
    <property type="match status" value="1"/>
</dbReference>
<dbReference type="CDD" id="cd00693">
    <property type="entry name" value="secretory_peroxidase"/>
    <property type="match status" value="1"/>
</dbReference>
<dbReference type="GO" id="GO:0005737">
    <property type="term" value="C:cytoplasm"/>
    <property type="evidence" value="ECO:0007669"/>
    <property type="project" value="UniProtKB-SubCell"/>
</dbReference>
<dbReference type="EMBL" id="AWUE01019223">
    <property type="protein sequence ID" value="OMO75259.1"/>
    <property type="molecule type" value="Genomic_DNA"/>
</dbReference>
<dbReference type="InterPro" id="IPR019794">
    <property type="entry name" value="Peroxidases_AS"/>
</dbReference>
<feature type="binding site" description="axial binding residue" evidence="21">
    <location>
        <position position="711"/>
    </location>
    <ligand>
        <name>heme b</name>
        <dbReference type="ChEBI" id="CHEBI:60344"/>
    </ligand>
    <ligandPart>
        <name>Fe</name>
        <dbReference type="ChEBI" id="CHEBI:18248"/>
    </ligandPart>
</feature>
<dbReference type="FunFam" id="3.40.50.11060:FF:000001">
    <property type="entry name" value="GTPase HflX"/>
    <property type="match status" value="1"/>
</dbReference>
<sequence>MSLCFCSLIRPSPLIFESNLPWNFNLNRSICPLGLSIHGSNRNFVARVVQQGFEVNNISLPSPVVEEEAEQEVNGELVNGVAGTELVEDKPKAVRVRTKRADDYDGDDESEGRFKLRNGKEVFEEKAYLVGVERKGVTSDSFGIEESLKELAQLADTAGLMVVGSTYQKLASPNPRTYIGSGKVAEIKSAIHAFGVETVIFDDELSPGQLRNLEKAFGGDVALAQMEYQLPRLTKMWTHLERQAGGQVKGMGEKQIEVDKRILRTQIGVLKKELESVRKHRKQYRNRRTSVPVPVVSLVGYTNAGKSTLLNQLTGANVLSEDKLFATLDPTTRRVQMKNGSEFLLTDTVGFIQKLPTTLVAAFRATLEEISESSLLVHVVDMSHPLAEQQINAVDKVLSELDVSEIPKLMVWNKVDRVSDPQRVKLEAERRGDVVCVSALTGDGLQEFCNEVQEKLKDSMVPVEALVPFDKGELLSTIHQVGMVEKTEYTENGTFVKAFVPLRFARLLTPMRQMSFLSATLSLAHPGLGFGWGNDQFGSPPYGLFPQFYQFSCPQADDIIMSVLENAIAREPRMAASLLRLHFHDCFVQGCDASVLLDDSATIVSEKNALPNKNSLRGFEVIDEIKEKLEEACPQTVSCADIVAMAARGSTVLSGGPSWELPLGRRDSKTASLNTANTNIPPPNSTLQNLITLFQRQGLDQVDLVALSGGHTIGVARCATFKQRLYNQNGNNQPDETLDRNYYFGLKSVCPKSGGDNNISPLDFGSPVKFDNLYFKLILWGKGLLTSDQVLLTGNGGNTMELVKAYAADENLFLEQFAKSMIKMGNISPLTGFNGEVRKHCRFVN</sequence>
<evidence type="ECO:0000256" key="22">
    <source>
        <dbReference type="PIRSR" id="PIRSR600823-4"/>
    </source>
</evidence>
<dbReference type="FunFam" id="1.10.420.10:FF:000001">
    <property type="entry name" value="Peroxidase"/>
    <property type="match status" value="1"/>
</dbReference>
<feature type="binding site" evidence="21">
    <location>
        <position position="712"/>
    </location>
    <ligand>
        <name>Ca(2+)</name>
        <dbReference type="ChEBI" id="CHEBI:29108"/>
        <label>2</label>
    </ligand>
</feature>
<dbReference type="FunFam" id="1.10.520.10:FF:000001">
    <property type="entry name" value="Peroxidase"/>
    <property type="match status" value="1"/>
</dbReference>
<dbReference type="Gene3D" id="3.40.50.11060">
    <property type="entry name" value="GTPase HflX, N-terminal domain"/>
    <property type="match status" value="1"/>
</dbReference>
<gene>
    <name evidence="26" type="ORF">COLO4_26238</name>
</gene>
<dbReference type="InterPro" id="IPR042108">
    <property type="entry name" value="GTPase_HflX_N_sf"/>
</dbReference>
<evidence type="ECO:0000256" key="4">
    <source>
        <dbReference type="ARBA" id="ARBA00006873"/>
    </source>
</evidence>
<evidence type="ECO:0000256" key="7">
    <source>
        <dbReference type="ARBA" id="ARBA00022559"/>
    </source>
</evidence>
<dbReference type="SUPFAM" id="SSF52540">
    <property type="entry name" value="P-loop containing nucleoside triphosphate hydrolases"/>
    <property type="match status" value="1"/>
</dbReference>
<keyword evidence="27" id="KW-1185">Reference proteome</keyword>
<keyword evidence="9 21" id="KW-0479">Metal-binding</keyword>
<feature type="disulfide bond" evidence="23">
    <location>
        <begin position="586"/>
        <end position="591"/>
    </location>
</feature>
<feature type="disulfide bond" evidence="23">
    <location>
        <begin position="639"/>
        <end position="841"/>
    </location>
</feature>
<comment type="cofactor">
    <cofactor evidence="21">
        <name>Ca(2+)</name>
        <dbReference type="ChEBI" id="CHEBI:29108"/>
    </cofactor>
    <text evidence="21">Binds 2 calcium ions per subunit.</text>
</comment>
<keyword evidence="8" id="KW-0349">Heme</keyword>
<evidence type="ECO:0000256" key="17">
    <source>
        <dbReference type="ARBA" id="ARBA00023180"/>
    </source>
</evidence>
<evidence type="ECO:0000256" key="23">
    <source>
        <dbReference type="PIRSR" id="PIRSR600823-5"/>
    </source>
</evidence>
<dbReference type="InterPro" id="IPR006073">
    <property type="entry name" value="GTP-bd"/>
</dbReference>
<dbReference type="Gene3D" id="6.10.250.2860">
    <property type="match status" value="1"/>
</dbReference>
<comment type="similarity">
    <text evidence="4">Belongs to the peroxidase family. Ascorbate peroxidase subfamily.</text>
</comment>
<dbReference type="InterPro" id="IPR000823">
    <property type="entry name" value="Peroxidase_pln"/>
</dbReference>
<evidence type="ECO:0000256" key="2">
    <source>
        <dbReference type="ARBA" id="ARBA00002322"/>
    </source>
</evidence>
<dbReference type="HAMAP" id="MF_00900">
    <property type="entry name" value="GTPase_HflX"/>
    <property type="match status" value="1"/>
</dbReference>
<evidence type="ECO:0000259" key="25">
    <source>
        <dbReference type="PROSITE" id="PS51705"/>
    </source>
</evidence>
<dbReference type="InterPro" id="IPR019793">
    <property type="entry name" value="Peroxidases_heam-ligand_BS"/>
</dbReference>
<evidence type="ECO:0000256" key="15">
    <source>
        <dbReference type="ARBA" id="ARBA00023134"/>
    </source>
</evidence>
<dbReference type="FunFam" id="3.40.50.300:FF:000173">
    <property type="entry name" value="GTPase HflX"/>
    <property type="match status" value="1"/>
</dbReference>
<dbReference type="InterPro" id="IPR010255">
    <property type="entry name" value="Haem_peroxidase_sf"/>
</dbReference>
<dbReference type="GO" id="GO:0046872">
    <property type="term" value="F:metal ion binding"/>
    <property type="evidence" value="ECO:0007669"/>
    <property type="project" value="UniProtKB-KW"/>
</dbReference>
<evidence type="ECO:0000256" key="19">
    <source>
        <dbReference type="PIRSR" id="PIRSR600823-1"/>
    </source>
</evidence>
<comment type="cofactor">
    <cofactor evidence="21">
        <name>heme b</name>
        <dbReference type="ChEBI" id="CHEBI:60344"/>
    </cofactor>
    <text evidence="21">Binds 1 heme b (iron(II)-protoporphyrin IX) group per subunit.</text>
</comment>
<feature type="domain" description="Hflx-type G" evidence="25">
    <location>
        <begin position="294"/>
        <end position="460"/>
    </location>
</feature>
<feature type="binding site" evidence="20">
    <location>
        <position position="681"/>
    </location>
    <ligand>
        <name>substrate</name>
    </ligand>
</feature>
<evidence type="ECO:0000256" key="1">
    <source>
        <dbReference type="ARBA" id="ARBA00000189"/>
    </source>
</evidence>
<feature type="binding site" evidence="21">
    <location>
        <position position="592"/>
    </location>
    <ligand>
        <name>Ca(2+)</name>
        <dbReference type="ChEBI" id="CHEBI:29108"/>
        <label>1</label>
    </ligand>
</feature>
<evidence type="ECO:0000256" key="11">
    <source>
        <dbReference type="ARBA" id="ARBA00022837"/>
    </source>
</evidence>
<feature type="binding site" evidence="21">
    <location>
        <position position="771"/>
    </location>
    <ligand>
        <name>Ca(2+)</name>
        <dbReference type="ChEBI" id="CHEBI:29108"/>
        <label>2</label>
    </ligand>
</feature>
<feature type="disulfide bond" evidence="23">
    <location>
        <begin position="718"/>
        <end position="750"/>
    </location>
</feature>
<comment type="caution">
    <text evidence="26">The sequence shown here is derived from an EMBL/GenBank/DDBJ whole genome shotgun (WGS) entry which is preliminary data.</text>
</comment>
<keyword evidence="14 21" id="KW-0408">Iron</keyword>
<evidence type="ECO:0000256" key="20">
    <source>
        <dbReference type="PIRSR" id="PIRSR600823-2"/>
    </source>
</evidence>
<dbReference type="InterPro" id="IPR025121">
    <property type="entry name" value="GTPase_HflX_N"/>
</dbReference>
<feature type="binding site" evidence="21">
    <location>
        <position position="588"/>
    </location>
    <ligand>
        <name>Ca(2+)</name>
        <dbReference type="ChEBI" id="CHEBI:29108"/>
        <label>1</label>
    </ligand>
</feature>
<evidence type="ECO:0000256" key="3">
    <source>
        <dbReference type="ARBA" id="ARBA00004496"/>
    </source>
</evidence>
<evidence type="ECO:0000259" key="24">
    <source>
        <dbReference type="PROSITE" id="PS50873"/>
    </source>
</evidence>
<dbReference type="GO" id="GO:0043022">
    <property type="term" value="F:ribosome binding"/>
    <property type="evidence" value="ECO:0007669"/>
    <property type="project" value="TreeGrafter"/>
</dbReference>
<evidence type="ECO:0000313" key="26">
    <source>
        <dbReference type="EMBL" id="OMO75259.1"/>
    </source>
</evidence>
<dbReference type="InterPro" id="IPR016496">
    <property type="entry name" value="GTPase_HflX"/>
</dbReference>
<keyword evidence="12" id="KW-0460">Magnesium</keyword>
<dbReference type="PROSITE" id="PS50873">
    <property type="entry name" value="PEROXIDASE_4"/>
    <property type="match status" value="1"/>
</dbReference>
<evidence type="ECO:0000313" key="27">
    <source>
        <dbReference type="Proteomes" id="UP000187203"/>
    </source>
</evidence>
<dbReference type="EC" id="1.11.1.7" evidence="5"/>
<keyword evidence="7 26" id="KW-0575">Peroxidase</keyword>
<accession>A0A1R3HY91</accession>
<dbReference type="PANTHER" id="PTHR10229:SF0">
    <property type="entry name" value="GTP-BINDING PROTEIN 6-RELATED"/>
    <property type="match status" value="1"/>
</dbReference>
<dbReference type="InterPro" id="IPR030394">
    <property type="entry name" value="G_HFLX_dom"/>
</dbReference>
<dbReference type="PROSITE" id="PS00436">
    <property type="entry name" value="PEROXIDASE_2"/>
    <property type="match status" value="1"/>
</dbReference>
<comment type="subcellular location">
    <subcellularLocation>
        <location evidence="3">Cytoplasm</location>
    </subcellularLocation>
</comment>
<dbReference type="InterPro" id="IPR005225">
    <property type="entry name" value="Small_GTP-bd"/>
</dbReference>
<dbReference type="InterPro" id="IPR002016">
    <property type="entry name" value="Haem_peroxidase"/>
</dbReference>
<keyword evidence="18" id="KW-0376">Hydrogen peroxide</keyword>
<proteinExistence type="inferred from homology"/>
<dbReference type="Proteomes" id="UP000187203">
    <property type="component" value="Unassembled WGS sequence"/>
</dbReference>
<dbReference type="PANTHER" id="PTHR10229">
    <property type="entry name" value="GTP-BINDING PROTEIN HFLX"/>
    <property type="match status" value="1"/>
</dbReference>
<evidence type="ECO:0000256" key="12">
    <source>
        <dbReference type="ARBA" id="ARBA00022842"/>
    </source>
</evidence>
<evidence type="ECO:0000256" key="5">
    <source>
        <dbReference type="ARBA" id="ARBA00012313"/>
    </source>
</evidence>
<dbReference type="Pfam" id="PF19275">
    <property type="entry name" value="HflX_C"/>
    <property type="match status" value="1"/>
</dbReference>
<protein>
    <recommendedName>
        <fullName evidence="5">peroxidase</fullName>
        <ecNumber evidence="5">1.11.1.7</ecNumber>
    </recommendedName>
</protein>
<evidence type="ECO:0000256" key="16">
    <source>
        <dbReference type="ARBA" id="ARBA00023157"/>
    </source>
</evidence>
<feature type="site" description="Transition state stabilizer" evidence="22">
    <location>
        <position position="580"/>
    </location>
</feature>
<keyword evidence="13" id="KW-0560">Oxidoreductase</keyword>
<dbReference type="InterPro" id="IPR045498">
    <property type="entry name" value="HflX_C"/>
</dbReference>
<dbReference type="InterPro" id="IPR033905">
    <property type="entry name" value="Secretory_peroxidase"/>
</dbReference>
<name>A0A1R3HY91_9ROSI</name>
<evidence type="ECO:0000256" key="21">
    <source>
        <dbReference type="PIRSR" id="PIRSR600823-3"/>
    </source>
</evidence>
<dbReference type="CDD" id="cd01878">
    <property type="entry name" value="HflX"/>
    <property type="match status" value="1"/>
</dbReference>
<dbReference type="GO" id="GO:0020037">
    <property type="term" value="F:heme binding"/>
    <property type="evidence" value="ECO:0007669"/>
    <property type="project" value="InterPro"/>
</dbReference>
<dbReference type="NCBIfam" id="TIGR03156">
    <property type="entry name" value="GTP_HflX"/>
    <property type="match status" value="1"/>
</dbReference>
<keyword evidence="10" id="KW-0547">Nucleotide-binding</keyword>
<feature type="disulfide bond" evidence="23">
    <location>
        <begin position="553"/>
        <end position="633"/>
    </location>
</feature>
<evidence type="ECO:0000256" key="10">
    <source>
        <dbReference type="ARBA" id="ARBA00022741"/>
    </source>
</evidence>
<dbReference type="PROSITE" id="PS51705">
    <property type="entry name" value="G_HFLX"/>
    <property type="match status" value="1"/>
</dbReference>
<feature type="binding site" evidence="21">
    <location>
        <position position="585"/>
    </location>
    <ligand>
        <name>Ca(2+)</name>
        <dbReference type="ChEBI" id="CHEBI:29108"/>
        <label>1</label>
    </ligand>
</feature>
<dbReference type="STRING" id="93759.A0A1R3HY91"/>
<dbReference type="InterPro" id="IPR027417">
    <property type="entry name" value="P-loop_NTPase"/>
</dbReference>
<keyword evidence="6" id="KW-0963">Cytoplasm</keyword>
<dbReference type="GO" id="GO:0006979">
    <property type="term" value="P:response to oxidative stress"/>
    <property type="evidence" value="ECO:0007669"/>
    <property type="project" value="InterPro"/>
</dbReference>
<reference evidence="27" key="1">
    <citation type="submission" date="2013-09" db="EMBL/GenBank/DDBJ databases">
        <title>Corchorus olitorius genome sequencing.</title>
        <authorList>
            <person name="Alam M."/>
            <person name="Haque M.S."/>
            <person name="Islam M.S."/>
            <person name="Emdad E.M."/>
            <person name="Islam M.M."/>
            <person name="Ahmed B."/>
            <person name="Halim A."/>
            <person name="Hossen Q.M.M."/>
            <person name="Hossain M.Z."/>
            <person name="Ahmed R."/>
            <person name="Khan M.M."/>
            <person name="Islam R."/>
            <person name="Rashid M.M."/>
            <person name="Khan S.A."/>
            <person name="Rahman M.S."/>
            <person name="Alam M."/>
            <person name="Yahiya A.S."/>
            <person name="Khan M.S."/>
            <person name="Azam M.S."/>
            <person name="Haque T."/>
            <person name="Lashkar M.Z.H."/>
            <person name="Akhand A.I."/>
            <person name="Morshed G."/>
            <person name="Roy S."/>
            <person name="Uddin K.S."/>
            <person name="Rabeya T."/>
            <person name="Hossain A.S."/>
            <person name="Chowdhury A."/>
            <person name="Snigdha A.R."/>
            <person name="Mortoza M.S."/>
            <person name="Matin S.A."/>
            <person name="Hoque S.M.E."/>
            <person name="Islam M.K."/>
            <person name="Roy D.K."/>
            <person name="Haider R."/>
            <person name="Moosa M.M."/>
            <person name="Elias S.M."/>
            <person name="Hasan A.M."/>
            <person name="Jahan S."/>
            <person name="Shafiuddin M."/>
            <person name="Mahmood N."/>
            <person name="Shommy N.S."/>
        </authorList>
    </citation>
    <scope>NUCLEOTIDE SEQUENCE [LARGE SCALE GENOMIC DNA]</scope>
    <source>
        <strain evidence="27">cv. O-4</strain>
    </source>
</reference>
<dbReference type="GO" id="GO:0140825">
    <property type="term" value="F:lactoperoxidase activity"/>
    <property type="evidence" value="ECO:0007669"/>
    <property type="project" value="UniProtKB-EC"/>
</dbReference>
<dbReference type="SUPFAM" id="SSF48113">
    <property type="entry name" value="Heme-dependent peroxidases"/>
    <property type="match status" value="1"/>
</dbReference>
<organism evidence="26 27">
    <name type="scientific">Corchorus olitorius</name>
    <dbReference type="NCBI Taxonomy" id="93759"/>
    <lineage>
        <taxon>Eukaryota</taxon>
        <taxon>Viridiplantae</taxon>
        <taxon>Streptophyta</taxon>
        <taxon>Embryophyta</taxon>
        <taxon>Tracheophyta</taxon>
        <taxon>Spermatophyta</taxon>
        <taxon>Magnoliopsida</taxon>
        <taxon>eudicotyledons</taxon>
        <taxon>Gunneridae</taxon>
        <taxon>Pentapetalae</taxon>
        <taxon>rosids</taxon>
        <taxon>malvids</taxon>
        <taxon>Malvales</taxon>
        <taxon>Malvaceae</taxon>
        <taxon>Grewioideae</taxon>
        <taxon>Apeibeae</taxon>
        <taxon>Corchorus</taxon>
    </lineage>
</organism>
<evidence type="ECO:0000256" key="8">
    <source>
        <dbReference type="ARBA" id="ARBA00022617"/>
    </source>
</evidence>
<feature type="active site" description="Proton acceptor" evidence="19">
    <location>
        <position position="584"/>
    </location>
</feature>
<feature type="binding site" evidence="21">
    <location>
        <position position="606"/>
    </location>
    <ligand>
        <name>Ca(2+)</name>
        <dbReference type="ChEBI" id="CHEBI:29108"/>
        <label>1</label>
    </ligand>
</feature>
<evidence type="ECO:0000256" key="13">
    <source>
        <dbReference type="ARBA" id="ARBA00023002"/>
    </source>
</evidence>
<feature type="binding site" evidence="21">
    <location>
        <position position="594"/>
    </location>
    <ligand>
        <name>Ca(2+)</name>
        <dbReference type="ChEBI" id="CHEBI:29108"/>
        <label>1</label>
    </ligand>
</feature>
<comment type="function">
    <text evidence="2">Removal of H(2)O(2), oxidation of toxic reductants, biosynthesis and degradation of lignin, suberization, auxin catabolism, response to environmental stresses such as wounding, pathogen attack and oxidative stress. These functions might be dependent on each isozyme/isoform in each plant tissue.</text>
</comment>
<dbReference type="AlphaFoldDB" id="A0A1R3HY91"/>
<dbReference type="PRINTS" id="PR00458">
    <property type="entry name" value="PEROXIDASE"/>
</dbReference>
<keyword evidence="11 21" id="KW-0106">Calcium</keyword>
<evidence type="ECO:0000256" key="9">
    <source>
        <dbReference type="ARBA" id="ARBA00022723"/>
    </source>
</evidence>
<dbReference type="PRINTS" id="PR00461">
    <property type="entry name" value="PLPEROXIDASE"/>
</dbReference>
<dbReference type="GO" id="GO:0005525">
    <property type="term" value="F:GTP binding"/>
    <property type="evidence" value="ECO:0007669"/>
    <property type="project" value="UniProtKB-KW"/>
</dbReference>
<comment type="catalytic activity">
    <reaction evidence="1">
        <text>2 a phenolic donor + H2O2 = 2 a phenolic radical donor + 2 H2O</text>
        <dbReference type="Rhea" id="RHEA:56136"/>
        <dbReference type="ChEBI" id="CHEBI:15377"/>
        <dbReference type="ChEBI" id="CHEBI:16240"/>
        <dbReference type="ChEBI" id="CHEBI:139520"/>
        <dbReference type="ChEBI" id="CHEBI:139521"/>
        <dbReference type="EC" id="1.11.1.7"/>
    </reaction>
</comment>
<dbReference type="OrthoDB" id="10268034at2759"/>
<feature type="binding site" evidence="21">
    <location>
        <position position="590"/>
    </location>
    <ligand>
        <name>Ca(2+)</name>
        <dbReference type="ChEBI" id="CHEBI:29108"/>
        <label>1</label>
    </ligand>
</feature>
<keyword evidence="15" id="KW-0342">GTP-binding</keyword>
<feature type="binding site" evidence="21">
    <location>
        <position position="763"/>
    </location>
    <ligand>
        <name>Ca(2+)</name>
        <dbReference type="ChEBI" id="CHEBI:29108"/>
        <label>2</label>
    </ligand>
</feature>